<evidence type="ECO:0000256" key="4">
    <source>
        <dbReference type="ARBA" id="ARBA00032089"/>
    </source>
</evidence>
<dbReference type="InterPro" id="IPR055342">
    <property type="entry name" value="MreC_beta-barrel_core"/>
</dbReference>
<proteinExistence type="inferred from homology"/>
<accession>A0ABT6TDF2</accession>
<dbReference type="PANTHER" id="PTHR34138">
    <property type="entry name" value="CELL SHAPE-DETERMINING PROTEIN MREC"/>
    <property type="match status" value="1"/>
</dbReference>
<protein>
    <recommendedName>
        <fullName evidence="2 5">Cell shape-determining protein MreC</fullName>
    </recommendedName>
    <alternativeName>
        <fullName evidence="4 5">Cell shape protein MreC</fullName>
    </alternativeName>
</protein>
<dbReference type="PIRSF" id="PIRSF038471">
    <property type="entry name" value="MreC"/>
    <property type="match status" value="1"/>
</dbReference>
<comment type="caution">
    <text evidence="8">The sequence shown here is derived from an EMBL/GenBank/DDBJ whole genome shotgun (WGS) entry which is preliminary data.</text>
</comment>
<name>A0ABT6TDF2_9BACL</name>
<dbReference type="EMBL" id="JAGRPV010000001">
    <property type="protein sequence ID" value="MDI4644856.1"/>
    <property type="molecule type" value="Genomic_DNA"/>
</dbReference>
<evidence type="ECO:0000256" key="5">
    <source>
        <dbReference type="PIRNR" id="PIRNR038471"/>
    </source>
</evidence>
<reference evidence="8" key="1">
    <citation type="submission" date="2023-04" db="EMBL/GenBank/DDBJ databases">
        <title>Comparative genomic analysis of Cohnella hashimotonis sp. nov., isolated from the International Space Station.</title>
        <authorList>
            <person name="Venkateswaran K."/>
            <person name="Simpson A."/>
        </authorList>
    </citation>
    <scope>NUCLEOTIDE SEQUENCE</scope>
    <source>
        <strain evidence="8">F6_2S_P_1</strain>
    </source>
</reference>
<sequence length="274" mass="30256">MIGLILFIAVMGFTLRRSGLTWPERFVNDAFGTAQSVLYRPVGAVAGFFRDLGRLSDVYKENEELRRTVAKYIQDQIRYNDIASVNERYKQELEFKQRQEQLFSYKYVISQVIASGSNPYDKTIKIDQGSHDGVKPNMAVVTVDGLVGLVSKVSEFTSTVMPITELDSTAPDTIQISATVSGKEQQVFGIVDYDKENGVMRMSKIDENANVAEGDTVVTSGQGGVLPKGLIIGKVLTNQVGDFGLTHTATIQPAAKFDHLYEVFVVMTPDPDQP</sequence>
<gene>
    <name evidence="8" type="primary">mreC</name>
    <name evidence="8" type="ORF">KB449_07780</name>
</gene>
<dbReference type="InterPro" id="IPR042177">
    <property type="entry name" value="Cell/Rod_1"/>
</dbReference>
<dbReference type="InterPro" id="IPR007221">
    <property type="entry name" value="MreC"/>
</dbReference>
<dbReference type="InterPro" id="IPR042175">
    <property type="entry name" value="Cell/Rod_MreC_2"/>
</dbReference>
<keyword evidence="3 5" id="KW-0133">Cell shape</keyword>
<feature type="coiled-coil region" evidence="6">
    <location>
        <begin position="55"/>
        <end position="99"/>
    </location>
</feature>
<evidence type="ECO:0000313" key="9">
    <source>
        <dbReference type="Proteomes" id="UP001161691"/>
    </source>
</evidence>
<evidence type="ECO:0000259" key="7">
    <source>
        <dbReference type="Pfam" id="PF04085"/>
    </source>
</evidence>
<feature type="domain" description="Rod shape-determining protein MreC beta-barrel core" evidence="7">
    <location>
        <begin position="112"/>
        <end position="266"/>
    </location>
</feature>
<evidence type="ECO:0000256" key="1">
    <source>
        <dbReference type="ARBA" id="ARBA00009369"/>
    </source>
</evidence>
<dbReference type="Gene3D" id="2.40.10.340">
    <property type="entry name" value="Rod shape-determining protein MreC, domain 1"/>
    <property type="match status" value="1"/>
</dbReference>
<evidence type="ECO:0000256" key="6">
    <source>
        <dbReference type="SAM" id="Coils"/>
    </source>
</evidence>
<keyword evidence="6" id="KW-0175">Coiled coil</keyword>
<dbReference type="NCBIfam" id="TIGR00219">
    <property type="entry name" value="mreC"/>
    <property type="match status" value="1"/>
</dbReference>
<comment type="function">
    <text evidence="5">Involved in formation and maintenance of cell shape.</text>
</comment>
<dbReference type="RefSeq" id="WP_282907832.1">
    <property type="nucleotide sequence ID" value="NZ_JAGRPV010000001.1"/>
</dbReference>
<dbReference type="PANTHER" id="PTHR34138:SF1">
    <property type="entry name" value="CELL SHAPE-DETERMINING PROTEIN MREC"/>
    <property type="match status" value="1"/>
</dbReference>
<evidence type="ECO:0000313" key="8">
    <source>
        <dbReference type="EMBL" id="MDI4644856.1"/>
    </source>
</evidence>
<dbReference type="Proteomes" id="UP001161691">
    <property type="component" value="Unassembled WGS sequence"/>
</dbReference>
<comment type="similarity">
    <text evidence="1 5">Belongs to the MreC family.</text>
</comment>
<keyword evidence="9" id="KW-1185">Reference proteome</keyword>
<dbReference type="Gene3D" id="2.40.10.350">
    <property type="entry name" value="Rod shape-determining protein MreC, domain 2"/>
    <property type="match status" value="1"/>
</dbReference>
<evidence type="ECO:0000256" key="2">
    <source>
        <dbReference type="ARBA" id="ARBA00013855"/>
    </source>
</evidence>
<organism evidence="8 9">
    <name type="scientific">Cohnella hashimotonis</name>
    <dbReference type="NCBI Taxonomy" id="2826895"/>
    <lineage>
        <taxon>Bacteria</taxon>
        <taxon>Bacillati</taxon>
        <taxon>Bacillota</taxon>
        <taxon>Bacilli</taxon>
        <taxon>Bacillales</taxon>
        <taxon>Paenibacillaceae</taxon>
        <taxon>Cohnella</taxon>
    </lineage>
</organism>
<evidence type="ECO:0000256" key="3">
    <source>
        <dbReference type="ARBA" id="ARBA00022960"/>
    </source>
</evidence>
<dbReference type="Pfam" id="PF04085">
    <property type="entry name" value="MreC"/>
    <property type="match status" value="1"/>
</dbReference>